<organism evidence="1 2">
    <name type="scientific">Pseudomonas anguilliseptica</name>
    <dbReference type="NCBI Taxonomy" id="53406"/>
    <lineage>
        <taxon>Bacteria</taxon>
        <taxon>Pseudomonadati</taxon>
        <taxon>Pseudomonadota</taxon>
        <taxon>Gammaproteobacteria</taxon>
        <taxon>Pseudomonadales</taxon>
        <taxon>Pseudomonadaceae</taxon>
        <taxon>Pseudomonas</taxon>
    </lineage>
</organism>
<dbReference type="STRING" id="53406.SAMN05421553_3460"/>
<name>A0A1H5DZT8_PSEAG</name>
<evidence type="ECO:0000313" key="2">
    <source>
        <dbReference type="Proteomes" id="UP000242849"/>
    </source>
</evidence>
<accession>A0A1H5DZT8</accession>
<dbReference type="Proteomes" id="UP000242849">
    <property type="component" value="Unassembled WGS sequence"/>
</dbReference>
<sequence>MAEQVLTALKYSAADRADIKRLMRDTGAAVEQFQKLAEKMPNVELGLDIDITEYIPDELLEKGRDYADEKLADYIGCDDD</sequence>
<dbReference type="EMBL" id="FNSC01000001">
    <property type="protein sequence ID" value="SED84353.1"/>
    <property type="molecule type" value="Genomic_DNA"/>
</dbReference>
<dbReference type="RefSeq" id="WP_090384637.1">
    <property type="nucleotide sequence ID" value="NZ_CP156749.1"/>
</dbReference>
<gene>
    <name evidence="1" type="ORF">SAMN05421553_3460</name>
</gene>
<proteinExistence type="predicted"/>
<protein>
    <submittedName>
        <fullName evidence="1">Uncharacterized protein</fullName>
    </submittedName>
</protein>
<reference evidence="2" key="1">
    <citation type="submission" date="2016-10" db="EMBL/GenBank/DDBJ databases">
        <authorList>
            <person name="Varghese N."/>
            <person name="Submissions S."/>
        </authorList>
    </citation>
    <scope>NUCLEOTIDE SEQUENCE [LARGE SCALE GENOMIC DNA]</scope>
    <source>
        <strain evidence="2">DSM 12111</strain>
    </source>
</reference>
<evidence type="ECO:0000313" key="1">
    <source>
        <dbReference type="EMBL" id="SED84353.1"/>
    </source>
</evidence>
<keyword evidence="2" id="KW-1185">Reference proteome</keyword>
<dbReference type="AlphaFoldDB" id="A0A1H5DZT8"/>